<accession>I2C954</accession>
<dbReference type="AlphaFoldDB" id="I2C954"/>
<sequence length="47" mass="5449">MDDMNLGISADNFFQMGAALVHYYVRSAFIIMETETFFIHVRMKTGE</sequence>
<dbReference type="EMBL" id="CP003332">
    <property type="protein sequence ID" value="AFJ63178.1"/>
    <property type="molecule type" value="Genomic_DNA"/>
</dbReference>
<organism evidence="1 2">
    <name type="scientific">Bacillus amyloliquefaciens (strain Y2)</name>
    <name type="common">Bacillus amyloliquefaciens subsp. plantarum (strain B9601-Y2)</name>
    <dbReference type="NCBI Taxonomy" id="1155777"/>
    <lineage>
        <taxon>Bacteria</taxon>
        <taxon>Bacillati</taxon>
        <taxon>Bacillota</taxon>
        <taxon>Bacilli</taxon>
        <taxon>Bacillales</taxon>
        <taxon>Bacillaceae</taxon>
        <taxon>Bacillus</taxon>
        <taxon>Bacillus amyloliquefaciens group</taxon>
    </lineage>
</organism>
<reference evidence="1 2" key="1">
    <citation type="journal article" date="2012" name="J. Biotechnol.">
        <title>Genome sequence of the plant growth promoting strain Bacillus amyloliquefaciens subsp. plantarum B9601-Y2 and expression of mersacidin and other secondary metabolites.</title>
        <authorList>
            <person name="He P."/>
            <person name="Hao K."/>
            <person name="Blom J."/>
            <person name="Ruckert C."/>
            <person name="Vater J."/>
            <person name="Mao Z."/>
            <person name="Wu Y."/>
            <person name="Hou M."/>
            <person name="He P."/>
            <person name="He Y."/>
            <person name="Borriss R."/>
        </authorList>
    </citation>
    <scope>NUCLEOTIDE SEQUENCE [LARGE SCALE GENOMIC DNA]</scope>
    <source>
        <strain evidence="1">Y2</strain>
    </source>
</reference>
<evidence type="ECO:0000313" key="1">
    <source>
        <dbReference type="EMBL" id="AFJ63178.1"/>
    </source>
</evidence>
<dbReference type="Proteomes" id="UP000002878">
    <property type="component" value="Chromosome"/>
</dbReference>
<proteinExistence type="predicted"/>
<name>I2C954_BACAY</name>
<evidence type="ECO:0000313" key="2">
    <source>
        <dbReference type="Proteomes" id="UP000002878"/>
    </source>
</evidence>
<protein>
    <submittedName>
        <fullName evidence="1">Uncharacterized protein</fullName>
    </submittedName>
</protein>
<dbReference type="KEGG" id="bqy:MUS_3294"/>
<dbReference type="HOGENOM" id="CLU_3164190_0_0_9"/>
<gene>
    <name evidence="1" type="ORF">MUS_3294</name>
</gene>